<keyword evidence="2 4" id="KW-0547">Nucleotide-binding</keyword>
<evidence type="ECO:0000313" key="6">
    <source>
        <dbReference type="EMBL" id="TWO22579.1"/>
    </source>
</evidence>
<comment type="similarity">
    <text evidence="1 5">Belongs to the 5-formyltetrahydrofolate cyclo-ligase family.</text>
</comment>
<dbReference type="GO" id="GO:0030272">
    <property type="term" value="F:5-formyltetrahydrofolate cyclo-ligase activity"/>
    <property type="evidence" value="ECO:0007669"/>
    <property type="project" value="UniProtKB-EC"/>
</dbReference>
<dbReference type="GO" id="GO:0009396">
    <property type="term" value="P:folic acid-containing compound biosynthetic process"/>
    <property type="evidence" value="ECO:0007669"/>
    <property type="project" value="TreeGrafter"/>
</dbReference>
<dbReference type="EC" id="6.3.3.2" evidence="5"/>
<feature type="binding site" evidence="4">
    <location>
        <position position="58"/>
    </location>
    <ligand>
        <name>substrate</name>
    </ligand>
</feature>
<dbReference type="GO" id="GO:0046872">
    <property type="term" value="F:metal ion binding"/>
    <property type="evidence" value="ECO:0007669"/>
    <property type="project" value="UniProtKB-KW"/>
</dbReference>
<dbReference type="GO" id="GO:0005524">
    <property type="term" value="F:ATP binding"/>
    <property type="evidence" value="ECO:0007669"/>
    <property type="project" value="UniProtKB-KW"/>
</dbReference>
<dbReference type="PANTHER" id="PTHR23407:SF1">
    <property type="entry name" value="5-FORMYLTETRAHYDROFOLATE CYCLO-LIGASE"/>
    <property type="match status" value="1"/>
</dbReference>
<comment type="catalytic activity">
    <reaction evidence="5">
        <text>(6S)-5-formyl-5,6,7,8-tetrahydrofolate + ATP = (6R)-5,10-methenyltetrahydrofolate + ADP + phosphate</text>
        <dbReference type="Rhea" id="RHEA:10488"/>
        <dbReference type="ChEBI" id="CHEBI:30616"/>
        <dbReference type="ChEBI" id="CHEBI:43474"/>
        <dbReference type="ChEBI" id="CHEBI:57455"/>
        <dbReference type="ChEBI" id="CHEBI:57457"/>
        <dbReference type="ChEBI" id="CHEBI:456216"/>
        <dbReference type="EC" id="6.3.3.2"/>
    </reaction>
</comment>
<comment type="caution">
    <text evidence="6">The sequence shown here is derived from an EMBL/GenBank/DDBJ whole genome shotgun (WGS) entry which is preliminary data.</text>
</comment>
<dbReference type="InterPro" id="IPR024185">
    <property type="entry name" value="FTHF_cligase-like_sf"/>
</dbReference>
<dbReference type="EMBL" id="VOAP01000003">
    <property type="protein sequence ID" value="TWO22579.1"/>
    <property type="molecule type" value="Genomic_DNA"/>
</dbReference>
<dbReference type="SUPFAM" id="SSF100950">
    <property type="entry name" value="NagB/RpiA/CoA transferase-like"/>
    <property type="match status" value="1"/>
</dbReference>
<dbReference type="RefSeq" id="WP_111949839.1">
    <property type="nucleotide sequence ID" value="NZ_VOAP01000003.1"/>
</dbReference>
<evidence type="ECO:0000313" key="7">
    <source>
        <dbReference type="Proteomes" id="UP000321812"/>
    </source>
</evidence>
<name>A0A562XKA3_CAMHY</name>
<feature type="binding site" evidence="4">
    <location>
        <position position="53"/>
    </location>
    <ligand>
        <name>substrate</name>
    </ligand>
</feature>
<proteinExistence type="inferred from homology"/>
<keyword evidence="5" id="KW-0460">Magnesium</keyword>
<keyword evidence="6" id="KW-0436">Ligase</keyword>
<gene>
    <name evidence="6" type="ORF">YZ82_01285</name>
</gene>
<dbReference type="Gene3D" id="3.40.50.10420">
    <property type="entry name" value="NagB/RpiA/CoA transferase-like"/>
    <property type="match status" value="1"/>
</dbReference>
<evidence type="ECO:0000256" key="4">
    <source>
        <dbReference type="PIRSR" id="PIRSR006806-1"/>
    </source>
</evidence>
<dbReference type="InterPro" id="IPR037171">
    <property type="entry name" value="NagB/RpiA_transferase-like"/>
</dbReference>
<accession>A0A562XKA3</accession>
<reference evidence="6 7" key="1">
    <citation type="submission" date="2019-07" db="EMBL/GenBank/DDBJ databases">
        <title>Rapid identification of Enteric Bacteria from Whole Genome Sequences (WGS) using Average Nucleotide Identity (ANI).</title>
        <authorList>
            <person name="Lane C."/>
        </authorList>
    </citation>
    <scope>NUCLEOTIDE SEQUENCE [LARGE SCALE GENOMIC DNA]</scope>
    <source>
        <strain evidence="6 7">D2411</strain>
    </source>
</reference>
<dbReference type="AlphaFoldDB" id="A0A562XKA3"/>
<dbReference type="InterPro" id="IPR002698">
    <property type="entry name" value="FTHF_cligase"/>
</dbReference>
<evidence type="ECO:0000256" key="2">
    <source>
        <dbReference type="ARBA" id="ARBA00022741"/>
    </source>
</evidence>
<protein>
    <recommendedName>
        <fullName evidence="5">5-formyltetrahydrofolate cyclo-ligase</fullName>
        <ecNumber evidence="5">6.3.3.2</ecNumber>
    </recommendedName>
</protein>
<dbReference type="PANTHER" id="PTHR23407">
    <property type="entry name" value="ATPASE INHIBITOR/5-FORMYLTETRAHYDROFOLATE CYCLO-LIGASE"/>
    <property type="match status" value="1"/>
</dbReference>
<feature type="binding site" evidence="4">
    <location>
        <begin position="7"/>
        <end position="11"/>
    </location>
    <ligand>
        <name>ATP</name>
        <dbReference type="ChEBI" id="CHEBI:30616"/>
    </ligand>
</feature>
<organism evidence="6 7">
    <name type="scientific">Campylobacter hyointestinalis</name>
    <dbReference type="NCBI Taxonomy" id="198"/>
    <lineage>
        <taxon>Bacteria</taxon>
        <taxon>Pseudomonadati</taxon>
        <taxon>Campylobacterota</taxon>
        <taxon>Epsilonproteobacteria</taxon>
        <taxon>Campylobacterales</taxon>
        <taxon>Campylobacteraceae</taxon>
        <taxon>Campylobacter</taxon>
    </lineage>
</organism>
<dbReference type="Proteomes" id="UP000321812">
    <property type="component" value="Unassembled WGS sequence"/>
</dbReference>
<dbReference type="NCBIfam" id="TIGR02727">
    <property type="entry name" value="MTHFS_bact"/>
    <property type="match status" value="1"/>
</dbReference>
<keyword evidence="3 4" id="KW-0067">ATP-binding</keyword>
<dbReference type="Pfam" id="PF01812">
    <property type="entry name" value="5-FTHF_cyc-lig"/>
    <property type="match status" value="1"/>
</dbReference>
<evidence type="ECO:0000256" key="1">
    <source>
        <dbReference type="ARBA" id="ARBA00010638"/>
    </source>
</evidence>
<dbReference type="GO" id="GO:0035999">
    <property type="term" value="P:tetrahydrofolate interconversion"/>
    <property type="evidence" value="ECO:0007669"/>
    <property type="project" value="TreeGrafter"/>
</dbReference>
<dbReference type="PIRSF" id="PIRSF006806">
    <property type="entry name" value="FTHF_cligase"/>
    <property type="match status" value="1"/>
</dbReference>
<evidence type="ECO:0000256" key="3">
    <source>
        <dbReference type="ARBA" id="ARBA00022840"/>
    </source>
</evidence>
<comment type="cofactor">
    <cofactor evidence="5">
        <name>Mg(2+)</name>
        <dbReference type="ChEBI" id="CHEBI:18420"/>
    </cofactor>
</comment>
<evidence type="ECO:0000256" key="5">
    <source>
        <dbReference type="RuleBase" id="RU361279"/>
    </source>
</evidence>
<keyword evidence="5" id="KW-0479">Metal-binding</keyword>
<sequence>MGVKFSKTEYRKIAKSSLNKIVKFRAKSFSYKIHKTLLYIFDKFKSKNILLFLPLLYEPNLVILRRRLSKSHNIFLPFMVDKSLKMVKLRLPFNESKFGVKEANDSNAFFRRIDVAVIPVIGVDGNMARIGHGFGYYDRFFDTLAYKPVVIFVQIEDFYTKEKICDSHDIKCDFYITPRKNYIKKGNYDRDFYRAHCRSNRRWSRVSCS</sequence>
<feature type="binding site" evidence="4">
    <location>
        <begin position="129"/>
        <end position="137"/>
    </location>
    <ligand>
        <name>ATP</name>
        <dbReference type="ChEBI" id="CHEBI:30616"/>
    </ligand>
</feature>